<evidence type="ECO:0000313" key="1">
    <source>
        <dbReference type="EMBL" id="EDS02812.1"/>
    </source>
</evidence>
<keyword evidence="2" id="KW-1185">Reference proteome</keyword>
<proteinExistence type="predicted"/>
<organism evidence="1 2">
    <name type="scientific">Alistipes putredinis DSM 17216</name>
    <dbReference type="NCBI Taxonomy" id="445970"/>
    <lineage>
        <taxon>Bacteria</taxon>
        <taxon>Pseudomonadati</taxon>
        <taxon>Bacteroidota</taxon>
        <taxon>Bacteroidia</taxon>
        <taxon>Bacteroidales</taxon>
        <taxon>Rikenellaceae</taxon>
        <taxon>Alistipes</taxon>
    </lineage>
</organism>
<dbReference type="HOGENOM" id="CLU_3113821_0_0_10"/>
<reference evidence="1" key="2">
    <citation type="submission" date="2013-09" db="EMBL/GenBank/DDBJ databases">
        <title>Draft genome sequence of Alistipes putredinis (DSM 17216).</title>
        <authorList>
            <person name="Sudarsanam P."/>
            <person name="Ley R."/>
            <person name="Guruge J."/>
            <person name="Turnbaugh P.J."/>
            <person name="Mahowald M."/>
            <person name="Liep D."/>
            <person name="Gordon J."/>
        </authorList>
    </citation>
    <scope>NUCLEOTIDE SEQUENCE</scope>
    <source>
        <strain evidence="1">DSM 17216</strain>
    </source>
</reference>
<name>B0MYX6_9BACT</name>
<protein>
    <submittedName>
        <fullName evidence="1">Uncharacterized protein</fullName>
    </submittedName>
</protein>
<gene>
    <name evidence="1" type="ORF">ALIPUT_02345</name>
</gene>
<dbReference type="Proteomes" id="UP000005819">
    <property type="component" value="Unassembled WGS sequence"/>
</dbReference>
<reference evidence="1" key="1">
    <citation type="submission" date="2007-10" db="EMBL/GenBank/DDBJ databases">
        <authorList>
            <person name="Fulton L."/>
            <person name="Clifton S."/>
            <person name="Fulton B."/>
            <person name="Xu J."/>
            <person name="Minx P."/>
            <person name="Pepin K.H."/>
            <person name="Johnson M."/>
            <person name="Thiruvilangam P."/>
            <person name="Bhonagiri V."/>
            <person name="Nash W.E."/>
            <person name="Mardis E.R."/>
            <person name="Wilson R.K."/>
        </authorList>
    </citation>
    <scope>NUCLEOTIDE SEQUENCE [LARGE SCALE GENOMIC DNA]</scope>
    <source>
        <strain evidence="1">DSM 17216</strain>
    </source>
</reference>
<dbReference type="EMBL" id="ABFK02000020">
    <property type="protein sequence ID" value="EDS02812.1"/>
    <property type="molecule type" value="Genomic_DNA"/>
</dbReference>
<dbReference type="AlphaFoldDB" id="B0MYX6"/>
<comment type="caution">
    <text evidence="1">The sequence shown here is derived from an EMBL/GenBank/DDBJ whole genome shotgun (WGS) entry which is preliminary data.</text>
</comment>
<evidence type="ECO:0000313" key="2">
    <source>
        <dbReference type="Proteomes" id="UP000005819"/>
    </source>
</evidence>
<sequence>MVCEKKSIFQKRSFKRTGTFSDPVGGENEINDSTGPAGVRADFAVPLCRK</sequence>
<accession>B0MYX6</accession>